<feature type="transmembrane region" description="Helical" evidence="3">
    <location>
        <begin position="353"/>
        <end position="370"/>
    </location>
</feature>
<dbReference type="STRING" id="50990.A0A4Y7QFH9"/>
<name>A0A4Y7QFH9_9AGAM</name>
<evidence type="ECO:0000256" key="2">
    <source>
        <dbReference type="ARBA" id="ARBA00006727"/>
    </source>
</evidence>
<dbReference type="InterPro" id="IPR036259">
    <property type="entry name" value="MFS_trans_sf"/>
</dbReference>
<dbReference type="SUPFAM" id="SSF103473">
    <property type="entry name" value="MFS general substrate transporter"/>
    <property type="match status" value="1"/>
</dbReference>
<feature type="transmembrane region" description="Helical" evidence="3">
    <location>
        <begin position="257"/>
        <end position="274"/>
    </location>
</feature>
<dbReference type="OrthoDB" id="2213137at2759"/>
<feature type="transmembrane region" description="Helical" evidence="3">
    <location>
        <begin position="187"/>
        <end position="210"/>
    </location>
</feature>
<keyword evidence="3" id="KW-0812">Transmembrane</keyword>
<dbReference type="PANTHER" id="PTHR11360">
    <property type="entry name" value="MONOCARBOXYLATE TRANSPORTER"/>
    <property type="match status" value="1"/>
</dbReference>
<dbReference type="AlphaFoldDB" id="A0A4Y7QFH9"/>
<evidence type="ECO:0000313" key="5">
    <source>
        <dbReference type="EMBL" id="TDL26423.1"/>
    </source>
</evidence>
<evidence type="ECO:0000259" key="4">
    <source>
        <dbReference type="PROSITE" id="PS50850"/>
    </source>
</evidence>
<feature type="transmembrane region" description="Helical" evidence="3">
    <location>
        <begin position="157"/>
        <end position="175"/>
    </location>
</feature>
<accession>A0A4Y7QFH9</accession>
<feature type="transmembrane region" description="Helical" evidence="3">
    <location>
        <begin position="432"/>
        <end position="452"/>
    </location>
</feature>
<keyword evidence="3" id="KW-0472">Membrane</keyword>
<evidence type="ECO:0000256" key="3">
    <source>
        <dbReference type="SAM" id="Phobius"/>
    </source>
</evidence>
<feature type="transmembrane region" description="Helical" evidence="3">
    <location>
        <begin position="54"/>
        <end position="76"/>
    </location>
</feature>
<dbReference type="InterPro" id="IPR020846">
    <property type="entry name" value="MFS_dom"/>
</dbReference>
<keyword evidence="6" id="KW-1185">Reference proteome</keyword>
<sequence>MSAVSHNNSSSEIRLSDLGGSPFHERISVTRDRVSDDVIDQLEDTKPSRRYQSLLVLCGFLMIFQVIGINSTYGLFQEFYTSPGSNIRDAQGQDARVALVGTIGSGLTWGGSIFVNPLIARVKNTRIITLSGAFIMSAGIILASFSTELWHLYLTQSLLYGVGSSLLYFPIMALAPRYFDRHRGFAMGLILSGSGVGGLVIAPTLHYLIVRYGVRWCLRILGLWTLVISIPVACVVRQPPAFNVGGRAAGTRVNISLLKRGTFLAQTLGAFLQASGNMVPLFYLTTYSTSVLAYPSSTGSLLLALNNGINSLSRAGMGILADRIGRQNTLVASVILSSLAVFGLWYDAARPRFIAFVVLYGIYAGGYNALLPTTITEVYGVQNYNAVNGFIYFLRGLGAIFGAPIAGLILGSHSRTATTGSSVFLQKRYNDLVIYDGALLTGASICVAYVRWLDARDKGGWKWKA</sequence>
<gene>
    <name evidence="5" type="ORF">BD410DRAFT_741759</name>
</gene>
<evidence type="ECO:0000256" key="1">
    <source>
        <dbReference type="ARBA" id="ARBA00004141"/>
    </source>
</evidence>
<dbReference type="Gene3D" id="1.20.1250.20">
    <property type="entry name" value="MFS general substrate transporter like domains"/>
    <property type="match status" value="2"/>
</dbReference>
<dbReference type="PANTHER" id="PTHR11360:SF284">
    <property type="entry name" value="EG:103B4.3 PROTEIN-RELATED"/>
    <property type="match status" value="1"/>
</dbReference>
<feature type="transmembrane region" description="Helical" evidence="3">
    <location>
        <begin position="127"/>
        <end position="145"/>
    </location>
</feature>
<dbReference type="VEuPathDB" id="FungiDB:BD410DRAFT_741759"/>
<feature type="transmembrane region" description="Helical" evidence="3">
    <location>
        <begin position="390"/>
        <end position="411"/>
    </location>
</feature>
<feature type="transmembrane region" description="Helical" evidence="3">
    <location>
        <begin position="96"/>
        <end position="115"/>
    </location>
</feature>
<keyword evidence="3" id="KW-1133">Transmembrane helix</keyword>
<organism evidence="5 6">
    <name type="scientific">Rickenella mellea</name>
    <dbReference type="NCBI Taxonomy" id="50990"/>
    <lineage>
        <taxon>Eukaryota</taxon>
        <taxon>Fungi</taxon>
        <taxon>Dikarya</taxon>
        <taxon>Basidiomycota</taxon>
        <taxon>Agaricomycotina</taxon>
        <taxon>Agaricomycetes</taxon>
        <taxon>Hymenochaetales</taxon>
        <taxon>Rickenellaceae</taxon>
        <taxon>Rickenella</taxon>
    </lineage>
</organism>
<dbReference type="GO" id="GO:0016020">
    <property type="term" value="C:membrane"/>
    <property type="evidence" value="ECO:0007669"/>
    <property type="project" value="UniProtKB-SubCell"/>
</dbReference>
<dbReference type="GO" id="GO:0022857">
    <property type="term" value="F:transmembrane transporter activity"/>
    <property type="evidence" value="ECO:0007669"/>
    <property type="project" value="InterPro"/>
</dbReference>
<dbReference type="PROSITE" id="PS50850">
    <property type="entry name" value="MFS"/>
    <property type="match status" value="1"/>
</dbReference>
<feature type="domain" description="Major facilitator superfamily (MFS) profile" evidence="4">
    <location>
        <begin position="51"/>
        <end position="454"/>
    </location>
</feature>
<evidence type="ECO:0000313" key="6">
    <source>
        <dbReference type="Proteomes" id="UP000294933"/>
    </source>
</evidence>
<feature type="transmembrane region" description="Helical" evidence="3">
    <location>
        <begin position="329"/>
        <end position="346"/>
    </location>
</feature>
<dbReference type="InterPro" id="IPR011701">
    <property type="entry name" value="MFS"/>
</dbReference>
<dbReference type="Pfam" id="PF07690">
    <property type="entry name" value="MFS_1"/>
    <property type="match status" value="1"/>
</dbReference>
<reference evidence="5 6" key="1">
    <citation type="submission" date="2018-06" db="EMBL/GenBank/DDBJ databases">
        <title>A transcriptomic atlas of mushroom development highlights an independent origin of complex multicellularity.</title>
        <authorList>
            <consortium name="DOE Joint Genome Institute"/>
            <person name="Krizsan K."/>
            <person name="Almasi E."/>
            <person name="Merenyi Z."/>
            <person name="Sahu N."/>
            <person name="Viragh M."/>
            <person name="Koszo T."/>
            <person name="Mondo S."/>
            <person name="Kiss B."/>
            <person name="Balint B."/>
            <person name="Kues U."/>
            <person name="Barry K."/>
            <person name="Hegedus J.C."/>
            <person name="Henrissat B."/>
            <person name="Johnson J."/>
            <person name="Lipzen A."/>
            <person name="Ohm R."/>
            <person name="Nagy I."/>
            <person name="Pangilinan J."/>
            <person name="Yan J."/>
            <person name="Xiong Y."/>
            <person name="Grigoriev I.V."/>
            <person name="Hibbett D.S."/>
            <person name="Nagy L.G."/>
        </authorList>
    </citation>
    <scope>NUCLEOTIDE SEQUENCE [LARGE SCALE GENOMIC DNA]</scope>
    <source>
        <strain evidence="5 6">SZMC22713</strain>
    </source>
</reference>
<dbReference type="InterPro" id="IPR050327">
    <property type="entry name" value="Proton-linked_MCT"/>
</dbReference>
<feature type="transmembrane region" description="Helical" evidence="3">
    <location>
        <begin position="216"/>
        <end position="236"/>
    </location>
</feature>
<comment type="subcellular location">
    <subcellularLocation>
        <location evidence="1">Membrane</location>
        <topology evidence="1">Multi-pass membrane protein</topology>
    </subcellularLocation>
</comment>
<dbReference type="Proteomes" id="UP000294933">
    <property type="component" value="Unassembled WGS sequence"/>
</dbReference>
<dbReference type="EMBL" id="ML170161">
    <property type="protein sequence ID" value="TDL26423.1"/>
    <property type="molecule type" value="Genomic_DNA"/>
</dbReference>
<protein>
    <submittedName>
        <fullName evidence="5">MFS general substrate transporter</fullName>
    </submittedName>
</protein>
<proteinExistence type="inferred from homology"/>
<comment type="similarity">
    <text evidence="2">Belongs to the major facilitator superfamily. Monocarboxylate porter (TC 2.A.1.13) family.</text>
</comment>